<dbReference type="KEGG" id="roz:CBI38_12155"/>
<reference evidence="2 3" key="1">
    <citation type="submission" date="2017-05" db="EMBL/GenBank/DDBJ databases">
        <title>Isolation of Rhodococcus sp. S2-17 biodegrading of BP-3.</title>
        <authorList>
            <person name="Lee Y."/>
            <person name="Kim K.H."/>
            <person name="Chun B.H."/>
            <person name="Jung H.S."/>
            <person name="Jeon C.O."/>
        </authorList>
    </citation>
    <scope>NUCLEOTIDE SEQUENCE [LARGE SCALE GENOMIC DNA]</scope>
    <source>
        <strain evidence="2 3">S2-17</strain>
    </source>
</reference>
<dbReference type="EMBL" id="CP021354">
    <property type="protein sequence ID" value="AWK72217.1"/>
    <property type="molecule type" value="Genomic_DNA"/>
</dbReference>
<evidence type="ECO:0000313" key="2">
    <source>
        <dbReference type="EMBL" id="AWK72217.1"/>
    </source>
</evidence>
<name>A0A2S2BUB2_9NOCA</name>
<dbReference type="RefSeq" id="WP_109329185.1">
    <property type="nucleotide sequence ID" value="NZ_CP021354.1"/>
</dbReference>
<dbReference type="AlphaFoldDB" id="A0A2S2BUB2"/>
<evidence type="ECO:0000313" key="3">
    <source>
        <dbReference type="Proteomes" id="UP000245711"/>
    </source>
</evidence>
<organism evidence="2 3">
    <name type="scientific">Rhodococcus oxybenzonivorans</name>
    <dbReference type="NCBI Taxonomy" id="1990687"/>
    <lineage>
        <taxon>Bacteria</taxon>
        <taxon>Bacillati</taxon>
        <taxon>Actinomycetota</taxon>
        <taxon>Actinomycetes</taxon>
        <taxon>Mycobacteriales</taxon>
        <taxon>Nocardiaceae</taxon>
        <taxon>Rhodococcus</taxon>
    </lineage>
</organism>
<feature type="region of interest" description="Disordered" evidence="1">
    <location>
        <begin position="42"/>
        <end position="71"/>
    </location>
</feature>
<evidence type="ECO:0000256" key="1">
    <source>
        <dbReference type="SAM" id="MobiDB-lite"/>
    </source>
</evidence>
<protein>
    <submittedName>
        <fullName evidence="2">Uncharacterized protein</fullName>
    </submittedName>
</protein>
<sequence length="71" mass="8021">MTEFLALVALLVALNAAVMFAGKRLGTPRPWIRRSFRDNFFRPADPRADQSDSHDAQLGRLLAESHRAPHH</sequence>
<proteinExistence type="predicted"/>
<accession>A0A2S2BUB2</accession>
<gene>
    <name evidence="2" type="ORF">CBI38_12155</name>
</gene>
<keyword evidence="3" id="KW-1185">Reference proteome</keyword>
<dbReference type="Proteomes" id="UP000245711">
    <property type="component" value="Chromosome"/>
</dbReference>
<dbReference type="OrthoDB" id="4467604at2"/>